<dbReference type="InterPro" id="IPR037069">
    <property type="entry name" value="AcylCoA_DH/ox_N_sf"/>
</dbReference>
<evidence type="ECO:0000256" key="4">
    <source>
        <dbReference type="ARBA" id="ARBA00022827"/>
    </source>
</evidence>
<dbReference type="CDD" id="cd00567">
    <property type="entry name" value="ACAD"/>
    <property type="match status" value="1"/>
</dbReference>
<evidence type="ECO:0000259" key="8">
    <source>
        <dbReference type="Pfam" id="PF02771"/>
    </source>
</evidence>
<evidence type="ECO:0000256" key="5">
    <source>
        <dbReference type="RuleBase" id="RU362125"/>
    </source>
</evidence>
<dbReference type="RefSeq" id="WP_344765476.1">
    <property type="nucleotide sequence ID" value="NZ_BAABAK010000004.1"/>
</dbReference>
<reference evidence="10" key="1">
    <citation type="journal article" date="2019" name="Int. J. Syst. Evol. Microbiol.">
        <title>The Global Catalogue of Microorganisms (GCM) 10K type strain sequencing project: providing services to taxonomists for standard genome sequencing and annotation.</title>
        <authorList>
            <consortium name="The Broad Institute Genomics Platform"/>
            <consortium name="The Broad Institute Genome Sequencing Center for Infectious Disease"/>
            <person name="Wu L."/>
            <person name="Ma J."/>
        </authorList>
    </citation>
    <scope>NUCLEOTIDE SEQUENCE [LARGE SCALE GENOMIC DNA]</scope>
    <source>
        <strain evidence="10">JCM 17338</strain>
    </source>
</reference>
<keyword evidence="3 5" id="KW-0285">Flavoprotein</keyword>
<name>A0ABP7P2K8_9SPHI</name>
<dbReference type="Pfam" id="PF00441">
    <property type="entry name" value="Acyl-CoA_dh_1"/>
    <property type="match status" value="1"/>
</dbReference>
<dbReference type="Pfam" id="PF02771">
    <property type="entry name" value="Acyl-CoA_dh_N"/>
    <property type="match status" value="1"/>
</dbReference>
<keyword evidence="4 5" id="KW-0274">FAD</keyword>
<protein>
    <submittedName>
        <fullName evidence="9">Acyl-CoA dehydrogenase family protein</fullName>
    </submittedName>
</protein>
<dbReference type="InterPro" id="IPR009075">
    <property type="entry name" value="AcylCo_DH/oxidase_C"/>
</dbReference>
<dbReference type="InterPro" id="IPR009100">
    <property type="entry name" value="AcylCoA_DH/oxidase_NM_dom_sf"/>
</dbReference>
<dbReference type="PANTHER" id="PTHR43884">
    <property type="entry name" value="ACYL-COA DEHYDROGENASE"/>
    <property type="match status" value="1"/>
</dbReference>
<dbReference type="Pfam" id="PF02770">
    <property type="entry name" value="Acyl-CoA_dh_M"/>
    <property type="match status" value="1"/>
</dbReference>
<evidence type="ECO:0000256" key="1">
    <source>
        <dbReference type="ARBA" id="ARBA00001974"/>
    </source>
</evidence>
<dbReference type="EMBL" id="BAABAK010000004">
    <property type="protein sequence ID" value="GAA3958278.1"/>
    <property type="molecule type" value="Genomic_DNA"/>
</dbReference>
<dbReference type="Gene3D" id="1.10.540.10">
    <property type="entry name" value="Acyl-CoA dehydrogenase/oxidase, N-terminal domain"/>
    <property type="match status" value="1"/>
</dbReference>
<dbReference type="InterPro" id="IPR013786">
    <property type="entry name" value="AcylCoA_DH/ox_N"/>
</dbReference>
<dbReference type="SUPFAM" id="SSF56645">
    <property type="entry name" value="Acyl-CoA dehydrogenase NM domain-like"/>
    <property type="match status" value="1"/>
</dbReference>
<evidence type="ECO:0000259" key="7">
    <source>
        <dbReference type="Pfam" id="PF02770"/>
    </source>
</evidence>
<comment type="cofactor">
    <cofactor evidence="1 5">
        <name>FAD</name>
        <dbReference type="ChEBI" id="CHEBI:57692"/>
    </cofactor>
</comment>
<dbReference type="Gene3D" id="2.40.110.10">
    <property type="entry name" value="Butyryl-CoA Dehydrogenase, subunit A, domain 2"/>
    <property type="match status" value="1"/>
</dbReference>
<dbReference type="PANTHER" id="PTHR43884:SF19">
    <property type="entry name" value="ACYL-COA DEHYDROGENASE FADE4-RELATED"/>
    <property type="match status" value="1"/>
</dbReference>
<sequence length="499" mass="56269">MIDPNQRFPEFLENFEQRLKHLFQQEYNIDLLSLQRGLPPELLKGIMDNVPLSVAIPKEYGGRGSLVKECLGILSAASYESLSLSLTFGINIALFLEPLSKYGNSEIKQGIFDRFLKEQNMGGLMITEPDYGSDALNMRTINKETADGYKIKGTKHWQGLTGMANYWIIATRNESNDGALSRDIDFFISDDSKIAQQIFVEEYYDNAGLYIIPYGLNKLDIEVPKNYKLQPETTGIKMMLDILHRSRMQFPGMGMGFIKRMLDEAYTHCYNRKVGTGNLLCMDNVQHQISRLQAAYTICSAMCARSSSISGIANNLATEGLEANTMKTVVTDLMQESAQLLVQLSGAKGYRTSHIGGRGIMDSRPFQIFEGSNEMLYAQIAEMVTKAMKKQKQAQLYAYLKEFSLTIKVADYFKEEINFSLDEHLPQRKLVDLGKIIARIICAGYVIDLQEKGFRKELAENCIIMIKQEVASLVAALRFQNTAATITDYQVGSLWLDFA</sequence>
<feature type="domain" description="Acyl-CoA dehydrogenase/oxidase N-terminal" evidence="8">
    <location>
        <begin position="36"/>
        <end position="115"/>
    </location>
</feature>
<evidence type="ECO:0000256" key="3">
    <source>
        <dbReference type="ARBA" id="ARBA00022630"/>
    </source>
</evidence>
<evidence type="ECO:0000313" key="9">
    <source>
        <dbReference type="EMBL" id="GAA3958278.1"/>
    </source>
</evidence>
<dbReference type="Gene3D" id="1.20.140.10">
    <property type="entry name" value="Butyryl-CoA Dehydrogenase, subunit A, domain 3"/>
    <property type="match status" value="1"/>
</dbReference>
<keyword evidence="10" id="KW-1185">Reference proteome</keyword>
<dbReference type="InterPro" id="IPR046373">
    <property type="entry name" value="Acyl-CoA_Oxase/DH_mid-dom_sf"/>
</dbReference>
<dbReference type="Proteomes" id="UP001501081">
    <property type="component" value="Unassembled WGS sequence"/>
</dbReference>
<gene>
    <name evidence="9" type="ORF">GCM10022246_09830</name>
</gene>
<evidence type="ECO:0000256" key="2">
    <source>
        <dbReference type="ARBA" id="ARBA00009347"/>
    </source>
</evidence>
<organism evidence="9 10">
    <name type="scientific">Pedobacter ginsengiterrae</name>
    <dbReference type="NCBI Taxonomy" id="871696"/>
    <lineage>
        <taxon>Bacteria</taxon>
        <taxon>Pseudomonadati</taxon>
        <taxon>Bacteroidota</taxon>
        <taxon>Sphingobacteriia</taxon>
        <taxon>Sphingobacteriales</taxon>
        <taxon>Sphingobacteriaceae</taxon>
        <taxon>Pedobacter</taxon>
    </lineage>
</organism>
<evidence type="ECO:0000313" key="10">
    <source>
        <dbReference type="Proteomes" id="UP001501081"/>
    </source>
</evidence>
<evidence type="ECO:0000259" key="6">
    <source>
        <dbReference type="Pfam" id="PF00441"/>
    </source>
</evidence>
<feature type="domain" description="Acyl-CoA dehydrogenase/oxidase C-terminal" evidence="6">
    <location>
        <begin position="234"/>
        <end position="383"/>
    </location>
</feature>
<keyword evidence="5" id="KW-0560">Oxidoreductase</keyword>
<comment type="similarity">
    <text evidence="2 5">Belongs to the acyl-CoA dehydrogenase family.</text>
</comment>
<feature type="domain" description="Acyl-CoA oxidase/dehydrogenase middle" evidence="7">
    <location>
        <begin position="124"/>
        <end position="209"/>
    </location>
</feature>
<proteinExistence type="inferred from homology"/>
<accession>A0ABP7P2K8</accession>
<comment type="caution">
    <text evidence="9">The sequence shown here is derived from an EMBL/GenBank/DDBJ whole genome shotgun (WGS) entry which is preliminary data.</text>
</comment>
<dbReference type="SUPFAM" id="SSF47203">
    <property type="entry name" value="Acyl-CoA dehydrogenase C-terminal domain-like"/>
    <property type="match status" value="1"/>
</dbReference>
<dbReference type="InterPro" id="IPR006091">
    <property type="entry name" value="Acyl-CoA_Oxase/DH_mid-dom"/>
</dbReference>
<dbReference type="InterPro" id="IPR036250">
    <property type="entry name" value="AcylCo_DH-like_C"/>
</dbReference>